<evidence type="ECO:0000313" key="1">
    <source>
        <dbReference type="EMBL" id="MPW15317.1"/>
    </source>
</evidence>
<accession>A0A6A7K3V8</accession>
<evidence type="ECO:0000313" key="2">
    <source>
        <dbReference type="Proteomes" id="UP000430466"/>
    </source>
</evidence>
<dbReference type="EMBL" id="WHOE01000172">
    <property type="protein sequence ID" value="MPW15317.1"/>
    <property type="molecule type" value="Genomic_DNA"/>
</dbReference>
<dbReference type="RefSeq" id="WP_193699407.1">
    <property type="nucleotide sequence ID" value="NZ_WHOE01000172.1"/>
</dbReference>
<protein>
    <submittedName>
        <fullName evidence="1">Uncharacterized protein</fullName>
    </submittedName>
</protein>
<dbReference type="Proteomes" id="UP000430466">
    <property type="component" value="Unassembled WGS sequence"/>
</dbReference>
<proteinExistence type="predicted"/>
<reference evidence="1 2" key="1">
    <citation type="submission" date="2019-10" db="EMBL/GenBank/DDBJ databases">
        <title>Draft genome sequences of Lactobacillus strains.</title>
        <authorList>
            <person name="Cho G.-S."/>
            <person name="Fagbemigun O."/>
            <person name="Brinks E."/>
            <person name="Franz C.M.A.P."/>
        </authorList>
    </citation>
    <scope>NUCLEOTIDE SEQUENCE [LARGE SCALE GENOMIC DNA]</scope>
    <source>
        <strain evidence="1 2">313</strain>
    </source>
</reference>
<comment type="caution">
    <text evidence="1">The sequence shown here is derived from an EMBL/GenBank/DDBJ whole genome shotgun (WGS) entry which is preliminary data.</text>
</comment>
<dbReference type="AlphaFoldDB" id="A0A6A7K3V8"/>
<sequence>MKRIQSVFTFHTVCLWNDSVLKFTPKMKLYDTKKIHEEKIQTQKKKELIEYKKDREIIPKLKKQFSNQNYKRTSSRKKIYKIEHLLDNAKKLRTDHNFDLYDLRCLINTILNKYMTEQTLQIKFDKEKLEQIIKSPGISVKLDNKYLTILQELLNRFNLILTKYKKPLSIEKIIKNSKNHIIGLIAIQFENMIIDLDYINRDGVQVKMASNLRQCAKYLDCKNIGIYNVATDSLYFIK</sequence>
<name>A0A6A7K3V8_LACHE</name>
<gene>
    <name evidence="1" type="ORF">GDZ32_11480</name>
</gene>
<organism evidence="1 2">
    <name type="scientific">Lactobacillus helveticus</name>
    <name type="common">Lactobacillus suntoryeus</name>
    <dbReference type="NCBI Taxonomy" id="1587"/>
    <lineage>
        <taxon>Bacteria</taxon>
        <taxon>Bacillati</taxon>
        <taxon>Bacillota</taxon>
        <taxon>Bacilli</taxon>
        <taxon>Lactobacillales</taxon>
        <taxon>Lactobacillaceae</taxon>
        <taxon>Lactobacillus</taxon>
    </lineage>
</organism>